<feature type="compositionally biased region" description="Basic and acidic residues" evidence="1">
    <location>
        <begin position="264"/>
        <end position="276"/>
    </location>
</feature>
<organism evidence="2 3">
    <name type="scientific">Dryococelus australis</name>
    <dbReference type="NCBI Taxonomy" id="614101"/>
    <lineage>
        <taxon>Eukaryota</taxon>
        <taxon>Metazoa</taxon>
        <taxon>Ecdysozoa</taxon>
        <taxon>Arthropoda</taxon>
        <taxon>Hexapoda</taxon>
        <taxon>Insecta</taxon>
        <taxon>Pterygota</taxon>
        <taxon>Neoptera</taxon>
        <taxon>Polyneoptera</taxon>
        <taxon>Phasmatodea</taxon>
        <taxon>Verophasmatodea</taxon>
        <taxon>Anareolatae</taxon>
        <taxon>Phasmatidae</taxon>
        <taxon>Eurycanthinae</taxon>
        <taxon>Dryococelus</taxon>
    </lineage>
</organism>
<dbReference type="Proteomes" id="UP001159363">
    <property type="component" value="Chromosome X"/>
</dbReference>
<feature type="region of interest" description="Disordered" evidence="1">
    <location>
        <begin position="264"/>
        <end position="302"/>
    </location>
</feature>
<gene>
    <name evidence="2" type="ORF">PR048_012256</name>
</gene>
<feature type="region of interest" description="Disordered" evidence="1">
    <location>
        <begin position="551"/>
        <end position="578"/>
    </location>
</feature>
<keyword evidence="3" id="KW-1185">Reference proteome</keyword>
<dbReference type="EMBL" id="JARBHB010000004">
    <property type="protein sequence ID" value="KAJ8886050.1"/>
    <property type="molecule type" value="Genomic_DNA"/>
</dbReference>
<accession>A0ABQ9HNV4</accession>
<name>A0ABQ9HNV4_9NEOP</name>
<evidence type="ECO:0000313" key="3">
    <source>
        <dbReference type="Proteomes" id="UP001159363"/>
    </source>
</evidence>
<protein>
    <submittedName>
        <fullName evidence="2">Uncharacterized protein</fullName>
    </submittedName>
</protein>
<comment type="caution">
    <text evidence="2">The sequence shown here is derived from an EMBL/GenBank/DDBJ whole genome shotgun (WGS) entry which is preliminary data.</text>
</comment>
<reference evidence="2 3" key="1">
    <citation type="submission" date="2023-02" db="EMBL/GenBank/DDBJ databases">
        <title>LHISI_Scaffold_Assembly.</title>
        <authorList>
            <person name="Stuart O.P."/>
            <person name="Cleave R."/>
            <person name="Magrath M.J.L."/>
            <person name="Mikheyev A.S."/>
        </authorList>
    </citation>
    <scope>NUCLEOTIDE SEQUENCE [LARGE SCALE GENOMIC DNA]</scope>
    <source>
        <strain evidence="2">Daus_M_001</strain>
        <tissue evidence="2">Leg muscle</tissue>
    </source>
</reference>
<sequence length="739" mass="84139">MKKRRRLEYIQINNSESSDVLATADDVSIYGKLLQGHLYDIRMMLLQAIREEGLTVNPEEISWAKQHVYRLSSRFQKHCRQFVHRAEVASRPQQRSLQDSNRLLTVALRSKKNFKLAKRLDSTVMCILEPQMFVHWLLPQRVASVTPHLAVWHSLLVSLQVYYWLRVVQGVSNELRSNRKINFSVNVLNFTVVFALEPASFLHWLLHRCEDTPSLTEQHVSRAHNCEVFLYWRRATLGVSQKVWSNDKHTITVDEVRMEQHRKARAGEKGDHREKPANQWHHPPARFPHTKIRKRPRPKPNAFALGGMRDKVDFKRVYTKVTFANGSEFIRHALDDSAPIADLQGNKKRIPYCQMCGNTGATANEQTSEFIRHAFDVSAPIADLQGNKKQIPYCQMLDNTGVTANEQTSHALLYKGLLAGNAEVGNSGVCTVRAPRLRGWKWVVAGKPKRGRQLHGRHTIRLPRYMCEINAIDLTWAKMKCLNLENNTCEEFVTTLMLQITEDCSPVTSSDRENCLQLGAGKTGDPRENPPTSGIVRHDSHLRISCDPARDRTRSSLVGGGRDNRSATVSKNSTRESTNLDVARQQYTEHHENCWCSDPTSPLVFKECRCRNVRYHQAAEFPSVDVILRIAQNITKTAGVVILLRPLSSKNADVETLGITKQLNFLHDPTSPLVFKECRCRNVRYHQAAEFPSVDVILRIAQNITKTAGVVILLRPLSSKNADVETLGITKQLNYLQLT</sequence>
<proteinExistence type="predicted"/>
<evidence type="ECO:0000313" key="2">
    <source>
        <dbReference type="EMBL" id="KAJ8886050.1"/>
    </source>
</evidence>
<feature type="compositionally biased region" description="Basic residues" evidence="1">
    <location>
        <begin position="288"/>
        <end position="298"/>
    </location>
</feature>
<evidence type="ECO:0000256" key="1">
    <source>
        <dbReference type="SAM" id="MobiDB-lite"/>
    </source>
</evidence>
<feature type="compositionally biased region" description="Polar residues" evidence="1">
    <location>
        <begin position="566"/>
        <end position="578"/>
    </location>
</feature>